<accession>A0A2N8UH56</accession>
<sequence length="217" mass="24190">MFALLSGVISSITRVHHPSGFRYRPYATRSTHTMHFYSILCFWALAVLAGAVPPRRPPFVPDSPDLDLSLRGTHGYYAPSPSEASSSAPPRPPPSIPRADDVGLSLGGIYGYDGPAIPVSFAPRRPERLGIVSLSVSGTSSSIRKPPALLTFIPTLEQQNEVERQRQAQIERIKDFRSRAEQHSKAFRSWPNGHIKRKHYNMQIEMVKSRARSAYNL</sequence>
<feature type="compositionally biased region" description="Low complexity" evidence="1">
    <location>
        <begin position="78"/>
        <end position="88"/>
    </location>
</feature>
<protein>
    <submittedName>
        <fullName evidence="2">Uncharacterized protein</fullName>
    </submittedName>
</protein>
<feature type="region of interest" description="Disordered" evidence="1">
    <location>
        <begin position="78"/>
        <end position="100"/>
    </location>
</feature>
<evidence type="ECO:0000313" key="3">
    <source>
        <dbReference type="Proteomes" id="UP000239563"/>
    </source>
</evidence>
<evidence type="ECO:0000313" key="2">
    <source>
        <dbReference type="EMBL" id="SJX64294.1"/>
    </source>
</evidence>
<gene>
    <name evidence="2" type="ORF">SRS1_14942</name>
</gene>
<organism evidence="2 3">
    <name type="scientific">Sporisorium reilianum f. sp. reilianum</name>
    <dbReference type="NCBI Taxonomy" id="72559"/>
    <lineage>
        <taxon>Eukaryota</taxon>
        <taxon>Fungi</taxon>
        <taxon>Dikarya</taxon>
        <taxon>Basidiomycota</taxon>
        <taxon>Ustilaginomycotina</taxon>
        <taxon>Ustilaginomycetes</taxon>
        <taxon>Ustilaginales</taxon>
        <taxon>Ustilaginaceae</taxon>
        <taxon>Sporisorium</taxon>
    </lineage>
</organism>
<dbReference type="AlphaFoldDB" id="A0A2N8UH56"/>
<reference evidence="2 3" key="1">
    <citation type="submission" date="2017-02" db="EMBL/GenBank/DDBJ databases">
        <authorList>
            <person name="Peterson S.W."/>
        </authorList>
    </citation>
    <scope>NUCLEOTIDE SEQUENCE [LARGE SCALE GENOMIC DNA]</scope>
    <source>
        <strain evidence="2 3">SRS1_H2-8</strain>
    </source>
</reference>
<evidence type="ECO:0000256" key="1">
    <source>
        <dbReference type="SAM" id="MobiDB-lite"/>
    </source>
</evidence>
<dbReference type="EMBL" id="LT795064">
    <property type="protein sequence ID" value="SJX64294.1"/>
    <property type="molecule type" value="Genomic_DNA"/>
</dbReference>
<proteinExistence type="predicted"/>
<dbReference type="Proteomes" id="UP000239563">
    <property type="component" value="Chromosome XI"/>
</dbReference>
<name>A0A2N8UH56_9BASI</name>